<evidence type="ECO:0000313" key="2">
    <source>
        <dbReference type="EMBL" id="CCX30774.1"/>
    </source>
</evidence>
<dbReference type="Proteomes" id="UP000018144">
    <property type="component" value="Unassembled WGS sequence"/>
</dbReference>
<feature type="region of interest" description="Disordered" evidence="1">
    <location>
        <begin position="106"/>
        <end position="129"/>
    </location>
</feature>
<dbReference type="EMBL" id="HF935475">
    <property type="protein sequence ID" value="CCX30774.1"/>
    <property type="molecule type" value="Genomic_DNA"/>
</dbReference>
<proteinExistence type="predicted"/>
<keyword evidence="3" id="KW-1185">Reference proteome</keyword>
<protein>
    <submittedName>
        <fullName evidence="2">Uncharacterized protein</fullName>
    </submittedName>
</protein>
<reference evidence="2 3" key="1">
    <citation type="journal article" date="2013" name="PLoS Genet.">
        <title>The genome and development-dependent transcriptomes of Pyronema confluens: a window into fungal evolution.</title>
        <authorList>
            <person name="Traeger S."/>
            <person name="Altegoer F."/>
            <person name="Freitag M."/>
            <person name="Gabaldon T."/>
            <person name="Kempken F."/>
            <person name="Kumar A."/>
            <person name="Marcet-Houben M."/>
            <person name="Poggeler S."/>
            <person name="Stajich J.E."/>
            <person name="Nowrousian M."/>
        </authorList>
    </citation>
    <scope>NUCLEOTIDE SEQUENCE [LARGE SCALE GENOMIC DNA]</scope>
    <source>
        <strain evidence="3">CBS 100304</strain>
        <tissue evidence="2">Vegetative mycelium</tissue>
    </source>
</reference>
<dbReference type="AlphaFoldDB" id="U4LF80"/>
<evidence type="ECO:0000256" key="1">
    <source>
        <dbReference type="SAM" id="MobiDB-lite"/>
    </source>
</evidence>
<accession>U4LF80</accession>
<feature type="compositionally biased region" description="Polar residues" evidence="1">
    <location>
        <begin position="107"/>
        <end position="116"/>
    </location>
</feature>
<gene>
    <name evidence="2" type="ORF">PCON_09177</name>
</gene>
<organism evidence="2 3">
    <name type="scientific">Pyronema omphalodes (strain CBS 100304)</name>
    <name type="common">Pyronema confluens</name>
    <dbReference type="NCBI Taxonomy" id="1076935"/>
    <lineage>
        <taxon>Eukaryota</taxon>
        <taxon>Fungi</taxon>
        <taxon>Dikarya</taxon>
        <taxon>Ascomycota</taxon>
        <taxon>Pezizomycotina</taxon>
        <taxon>Pezizomycetes</taxon>
        <taxon>Pezizales</taxon>
        <taxon>Pyronemataceae</taxon>
        <taxon>Pyronema</taxon>
    </lineage>
</organism>
<sequence length="189" mass="20181">MSTPRRTVPRTSPGPPLIIPPTPPSVIISSTETLMPHLTISPVSGSIVSGSVPANTFELADTSCSHHSPIVYSYSPGREAADSFDQRLSVDSSSYHSSAIEAWRRGSTISPASPTLNAPPPTPSDDYYRTPWQSRLSVSFPRGERLVDEKAVLTTLPASPSVDQLSVASTYFDSKDGLTPTAEKTNPLS</sequence>
<name>U4LF80_PYROM</name>
<evidence type="ECO:0000313" key="3">
    <source>
        <dbReference type="Proteomes" id="UP000018144"/>
    </source>
</evidence>